<organism evidence="2 3">
    <name type="scientific">Lonchura striata</name>
    <name type="common">white-rumped munia</name>
    <dbReference type="NCBI Taxonomy" id="40157"/>
    <lineage>
        <taxon>Eukaryota</taxon>
        <taxon>Metazoa</taxon>
        <taxon>Chordata</taxon>
        <taxon>Craniata</taxon>
        <taxon>Vertebrata</taxon>
        <taxon>Euteleostomi</taxon>
        <taxon>Archelosauria</taxon>
        <taxon>Archosauria</taxon>
        <taxon>Dinosauria</taxon>
        <taxon>Saurischia</taxon>
        <taxon>Theropoda</taxon>
        <taxon>Coelurosauria</taxon>
        <taxon>Aves</taxon>
        <taxon>Neognathae</taxon>
        <taxon>Neoaves</taxon>
        <taxon>Telluraves</taxon>
        <taxon>Australaves</taxon>
        <taxon>Passeriformes</taxon>
        <taxon>Passeroidea</taxon>
        <taxon>Estrildidae</taxon>
        <taxon>Estrildinae</taxon>
        <taxon>Lonchura</taxon>
    </lineage>
</organism>
<dbReference type="Proteomes" id="UP000197619">
    <property type="component" value="Unassembled WGS sequence"/>
</dbReference>
<keyword evidence="3" id="KW-1185">Reference proteome</keyword>
<dbReference type="AlphaFoldDB" id="A0A218UN53"/>
<protein>
    <submittedName>
        <fullName evidence="2">Uncharacterized protein</fullName>
    </submittedName>
</protein>
<feature type="compositionally biased region" description="Basic and acidic residues" evidence="1">
    <location>
        <begin position="300"/>
        <end position="310"/>
    </location>
</feature>
<name>A0A218UN53_9PASE</name>
<reference evidence="2 3" key="1">
    <citation type="submission" date="2017-05" db="EMBL/GenBank/DDBJ databases">
        <title>Genome of assembly of the Bengalese finch, Lonchura striata domestica.</title>
        <authorList>
            <person name="Colquitt B.M."/>
            <person name="Brainard M.S."/>
        </authorList>
    </citation>
    <scope>NUCLEOTIDE SEQUENCE [LARGE SCALE GENOMIC DNA]</scope>
    <source>
        <strain evidence="2">White83orange57</strain>
    </source>
</reference>
<feature type="region of interest" description="Disordered" evidence="1">
    <location>
        <begin position="300"/>
        <end position="319"/>
    </location>
</feature>
<dbReference type="EMBL" id="MUZQ01000221">
    <property type="protein sequence ID" value="OWK54991.1"/>
    <property type="molecule type" value="Genomic_DNA"/>
</dbReference>
<comment type="caution">
    <text evidence="2">The sequence shown here is derived from an EMBL/GenBank/DDBJ whole genome shotgun (WGS) entry which is preliminary data.</text>
</comment>
<gene>
    <name evidence="2" type="ORF">RLOC_00000027</name>
</gene>
<feature type="compositionally biased region" description="Basic and acidic residues" evidence="1">
    <location>
        <begin position="386"/>
        <end position="395"/>
    </location>
</feature>
<evidence type="ECO:0000313" key="3">
    <source>
        <dbReference type="Proteomes" id="UP000197619"/>
    </source>
</evidence>
<accession>A0A218UN53</accession>
<evidence type="ECO:0000256" key="1">
    <source>
        <dbReference type="SAM" id="MobiDB-lite"/>
    </source>
</evidence>
<feature type="compositionally biased region" description="Basic and acidic residues" evidence="1">
    <location>
        <begin position="432"/>
        <end position="450"/>
    </location>
</feature>
<feature type="region of interest" description="Disordered" evidence="1">
    <location>
        <begin position="358"/>
        <end position="450"/>
    </location>
</feature>
<feature type="compositionally biased region" description="Polar residues" evidence="1">
    <location>
        <begin position="413"/>
        <end position="424"/>
    </location>
</feature>
<evidence type="ECO:0000313" key="2">
    <source>
        <dbReference type="EMBL" id="OWK54991.1"/>
    </source>
</evidence>
<proteinExistence type="predicted"/>
<sequence>MTLEKFFYLEELFYLEMLIHATDVHNVSEFLSLSVLSKQDTWSLRSLLEQVEHCQVNPSHQEEEEEEETLLGMIKQRAKQELPGRLSKRQKRWIIGLRIKKVTSKSFNIHVISGSEDGLSVILLALNAIAFNKEKSAPMAEEKPKYNCTVSEVTIVNLQPEKNSVLLLAGGKPGSDHKNLDLQPPPPRISEKLCQGEKKLCPEKVTKEGVLSPSLHRANELCSTENVTLKRPVKLAPLEIPVEVKEAQLQKIMSIQREAQMAAQKLMVINAMHSEPHVKRVKNLAQGELANLQKIKLNEKADLENKDDPLPPKSSKPLGEIQIILPSEATSKSTKQAGAEEVPKTLCKLLIPTLQVSDVHGESNSPDSIPDPCQNGSRRRFRLRHTKEQQEDTGKAKPLKATDASVGEGTKKSAGQRTQKTLSDASKLIENVSKKQKERGAKQREMDEASLVRRQSIRRMALGDIIQVDDD</sequence>